<evidence type="ECO:0000256" key="1">
    <source>
        <dbReference type="SAM" id="Coils"/>
    </source>
</evidence>
<dbReference type="AlphaFoldDB" id="A0A1A9WZP9"/>
<feature type="compositionally biased region" description="Polar residues" evidence="2">
    <location>
        <begin position="203"/>
        <end position="220"/>
    </location>
</feature>
<sequence length="220" mass="22625">MMGTMAMRQPENWLYEIWQKGQDSPCYVMVPNAKDLVKSHLMIAVREEVEVLKEKISELMDKINQLEVENTLLKANISQETLQQLQMQTQLQIAGSGQTAGNNMITAPPQPPSSTAAAVVTAPGTATTVTAQNVAANNTANANNQVVPNTISNSNGSAATAEGSGSATPTAAAAPSAENPNIANSSQANNANNAGDANNASNGTATGSVVTAGSTNGPMS</sequence>
<evidence type="ECO:0000313" key="4">
    <source>
        <dbReference type="Proteomes" id="UP000091820"/>
    </source>
</evidence>
<dbReference type="STRING" id="37001.A0A1A9WZP9"/>
<evidence type="ECO:0000256" key="2">
    <source>
        <dbReference type="SAM" id="MobiDB-lite"/>
    </source>
</evidence>
<evidence type="ECO:0000313" key="3">
    <source>
        <dbReference type="EnsemblMetazoa" id="GBRI038792-PA"/>
    </source>
</evidence>
<dbReference type="PANTHER" id="PTHR46745">
    <property type="entry name" value="TSC22 DOMAIN FAMILY PROTEIN 1"/>
    <property type="match status" value="1"/>
</dbReference>
<feature type="compositionally biased region" description="Low complexity" evidence="2">
    <location>
        <begin position="145"/>
        <end position="202"/>
    </location>
</feature>
<proteinExistence type="predicted"/>
<name>A0A1A9WZP9_9MUSC</name>
<keyword evidence="4" id="KW-1185">Reference proteome</keyword>
<dbReference type="GO" id="GO:0005829">
    <property type="term" value="C:cytosol"/>
    <property type="evidence" value="ECO:0007669"/>
    <property type="project" value="TreeGrafter"/>
</dbReference>
<dbReference type="GO" id="GO:0043066">
    <property type="term" value="P:negative regulation of apoptotic process"/>
    <property type="evidence" value="ECO:0007669"/>
    <property type="project" value="TreeGrafter"/>
</dbReference>
<protein>
    <submittedName>
        <fullName evidence="3">Uncharacterized protein</fullName>
    </submittedName>
</protein>
<dbReference type="Gene3D" id="1.20.5.490">
    <property type="entry name" value="Single helix bin"/>
    <property type="match status" value="1"/>
</dbReference>
<dbReference type="PANTHER" id="PTHR46745:SF1">
    <property type="entry name" value="TSC22 DOMAIN FAMILY PROTEIN 1"/>
    <property type="match status" value="1"/>
</dbReference>
<keyword evidence="1" id="KW-0175">Coiled coil</keyword>
<dbReference type="VEuPathDB" id="VectorBase:GBRI038792"/>
<dbReference type="GO" id="GO:0005634">
    <property type="term" value="C:nucleus"/>
    <property type="evidence" value="ECO:0007669"/>
    <property type="project" value="TreeGrafter"/>
</dbReference>
<accession>A0A1A9WZP9</accession>
<dbReference type="CDD" id="cd21936">
    <property type="entry name" value="ZIP_TSC22D"/>
    <property type="match status" value="1"/>
</dbReference>
<dbReference type="GO" id="GO:0008284">
    <property type="term" value="P:positive regulation of cell population proliferation"/>
    <property type="evidence" value="ECO:0007669"/>
    <property type="project" value="TreeGrafter"/>
</dbReference>
<reference evidence="4" key="1">
    <citation type="submission" date="2014-03" db="EMBL/GenBank/DDBJ databases">
        <authorList>
            <person name="Aksoy S."/>
            <person name="Warren W."/>
            <person name="Wilson R.K."/>
        </authorList>
    </citation>
    <scope>NUCLEOTIDE SEQUENCE [LARGE SCALE GENOMIC DNA]</scope>
    <source>
        <strain evidence="4">IAEA</strain>
    </source>
</reference>
<reference evidence="3" key="2">
    <citation type="submission" date="2020-05" db="UniProtKB">
        <authorList>
            <consortium name="EnsemblMetazoa"/>
        </authorList>
    </citation>
    <scope>IDENTIFICATION</scope>
    <source>
        <strain evidence="3">IAEA</strain>
    </source>
</reference>
<dbReference type="SUPFAM" id="SSF58026">
    <property type="entry name" value="Delta-sleep-inducing peptide immunoreactive peptide"/>
    <property type="match status" value="1"/>
</dbReference>
<feature type="region of interest" description="Disordered" evidence="2">
    <location>
        <begin position="98"/>
        <end position="117"/>
    </location>
</feature>
<dbReference type="InterPro" id="IPR000580">
    <property type="entry name" value="TSC22/Bun"/>
</dbReference>
<dbReference type="Proteomes" id="UP000091820">
    <property type="component" value="Unassembled WGS sequence"/>
</dbReference>
<organism evidence="3 4">
    <name type="scientific">Glossina brevipalpis</name>
    <dbReference type="NCBI Taxonomy" id="37001"/>
    <lineage>
        <taxon>Eukaryota</taxon>
        <taxon>Metazoa</taxon>
        <taxon>Ecdysozoa</taxon>
        <taxon>Arthropoda</taxon>
        <taxon>Hexapoda</taxon>
        <taxon>Insecta</taxon>
        <taxon>Pterygota</taxon>
        <taxon>Neoptera</taxon>
        <taxon>Endopterygota</taxon>
        <taxon>Diptera</taxon>
        <taxon>Brachycera</taxon>
        <taxon>Muscomorpha</taxon>
        <taxon>Hippoboscoidea</taxon>
        <taxon>Glossinidae</taxon>
        <taxon>Glossina</taxon>
    </lineage>
</organism>
<feature type="region of interest" description="Disordered" evidence="2">
    <location>
        <begin position="145"/>
        <end position="220"/>
    </location>
</feature>
<feature type="coiled-coil region" evidence="1">
    <location>
        <begin position="42"/>
        <end position="83"/>
    </location>
</feature>
<dbReference type="GO" id="GO:0006357">
    <property type="term" value="P:regulation of transcription by RNA polymerase II"/>
    <property type="evidence" value="ECO:0007669"/>
    <property type="project" value="InterPro"/>
</dbReference>
<dbReference type="Pfam" id="PF01166">
    <property type="entry name" value="TSC22"/>
    <property type="match status" value="1"/>
</dbReference>
<dbReference type="EnsemblMetazoa" id="GBRI038792-RA">
    <property type="protein sequence ID" value="GBRI038792-PA"/>
    <property type="gene ID" value="GBRI038792"/>
</dbReference>